<dbReference type="GO" id="GO:0016491">
    <property type="term" value="F:oxidoreductase activity"/>
    <property type="evidence" value="ECO:0007669"/>
    <property type="project" value="InterPro"/>
</dbReference>
<dbReference type="Gene3D" id="2.40.30.10">
    <property type="entry name" value="Translation factors"/>
    <property type="match status" value="1"/>
</dbReference>
<reference evidence="3 4" key="1">
    <citation type="submission" date="2020-07" db="EMBL/GenBank/DDBJ databases">
        <title>Taxonomic revisions and descriptions of new bacterial species based on genomic comparisons in the high-G+C-content subgroup of the family Alcaligenaceae.</title>
        <authorList>
            <person name="Szabo A."/>
            <person name="Felfoldi T."/>
        </authorList>
    </citation>
    <scope>NUCLEOTIDE SEQUENCE [LARGE SCALE GENOMIC DNA]</scope>
    <source>
        <strain evidence="3 4">DSM 25264</strain>
    </source>
</reference>
<sequence length="275" mass="30573">MTTSVQQDQRIVRKVMHPLKIRVLQVKRVASLNPYLLRITFTGPDLHDFISPGFDDHVKIFLPPSIQDGLVLPELGPKGLVFPEGQPRPVSRDYTPRRFDAQKLELDIDFVLHGHGPGASWAAQARPGQTVGIGGPRGSFIIPHDYDWHLLIGDETALPAVARRLEALPEEARILAVLETRHPDARIPLATHSDPTIHWAYRGAGYTGGMSVMERVVRRLQLPEGEGYVWAAGESAVVRSIRAYLVEECGIDKQHIRAASYWRQGASGVHETISD</sequence>
<comment type="similarity">
    <text evidence="1">Belongs to the SIP oxidoreductase family.</text>
</comment>
<dbReference type="PANTHER" id="PTHR30157:SF0">
    <property type="entry name" value="NADPH-DEPENDENT FERRIC-CHELATE REDUCTASE"/>
    <property type="match status" value="1"/>
</dbReference>
<dbReference type="OrthoDB" id="9814826at2"/>
<evidence type="ECO:0000313" key="3">
    <source>
        <dbReference type="EMBL" id="NYT37778.1"/>
    </source>
</evidence>
<proteinExistence type="inferred from homology"/>
<dbReference type="InterPro" id="IPR017938">
    <property type="entry name" value="Riboflavin_synthase-like_b-brl"/>
</dbReference>
<comment type="caution">
    <text evidence="3">The sequence shown here is derived from an EMBL/GenBank/DDBJ whole genome shotgun (WGS) entry which is preliminary data.</text>
</comment>
<evidence type="ECO:0000259" key="2">
    <source>
        <dbReference type="PROSITE" id="PS51384"/>
    </source>
</evidence>
<dbReference type="Proteomes" id="UP000580517">
    <property type="component" value="Unassembled WGS sequence"/>
</dbReference>
<dbReference type="CDD" id="cd06193">
    <property type="entry name" value="siderophore_interacting"/>
    <property type="match status" value="1"/>
</dbReference>
<dbReference type="SUPFAM" id="SSF63380">
    <property type="entry name" value="Riboflavin synthase domain-like"/>
    <property type="match status" value="1"/>
</dbReference>
<dbReference type="InterPro" id="IPR013113">
    <property type="entry name" value="SIP_FAD-bd"/>
</dbReference>
<dbReference type="Gene3D" id="3.40.50.80">
    <property type="entry name" value="Nucleotide-binding domain of ferredoxin-NADP reductase (FNR) module"/>
    <property type="match status" value="1"/>
</dbReference>
<dbReference type="Pfam" id="PF04954">
    <property type="entry name" value="SIP"/>
    <property type="match status" value="1"/>
</dbReference>
<dbReference type="PROSITE" id="PS51384">
    <property type="entry name" value="FAD_FR"/>
    <property type="match status" value="1"/>
</dbReference>
<dbReference type="Pfam" id="PF08021">
    <property type="entry name" value="FAD_binding_9"/>
    <property type="match status" value="1"/>
</dbReference>
<dbReference type="InterPro" id="IPR039261">
    <property type="entry name" value="FNR_nucleotide-bd"/>
</dbReference>
<name>A0A853FDH6_9BURK</name>
<feature type="domain" description="FAD-binding FR-type" evidence="2">
    <location>
        <begin position="16"/>
        <end position="143"/>
    </location>
</feature>
<dbReference type="InterPro" id="IPR007037">
    <property type="entry name" value="SIP_rossman_dom"/>
</dbReference>
<dbReference type="EMBL" id="JACCEW010000004">
    <property type="protein sequence ID" value="NYT37778.1"/>
    <property type="molecule type" value="Genomic_DNA"/>
</dbReference>
<dbReference type="RefSeq" id="WP_129969746.1">
    <property type="nucleotide sequence ID" value="NZ_JACCEW010000004.1"/>
</dbReference>
<protein>
    <submittedName>
        <fullName evidence="3">Siderophore-interacting protein</fullName>
    </submittedName>
</protein>
<dbReference type="InterPro" id="IPR017927">
    <property type="entry name" value="FAD-bd_FR_type"/>
</dbReference>
<accession>A0A853FDH6</accession>
<evidence type="ECO:0000256" key="1">
    <source>
        <dbReference type="ARBA" id="ARBA00035644"/>
    </source>
</evidence>
<dbReference type="PANTHER" id="PTHR30157">
    <property type="entry name" value="FERRIC REDUCTASE, NADPH-DEPENDENT"/>
    <property type="match status" value="1"/>
</dbReference>
<gene>
    <name evidence="3" type="ORF">H0A68_12905</name>
</gene>
<keyword evidence="4" id="KW-1185">Reference proteome</keyword>
<organism evidence="3 4">
    <name type="scientific">Allopusillimonas soli</name>
    <dbReference type="NCBI Taxonomy" id="659016"/>
    <lineage>
        <taxon>Bacteria</taxon>
        <taxon>Pseudomonadati</taxon>
        <taxon>Pseudomonadota</taxon>
        <taxon>Betaproteobacteria</taxon>
        <taxon>Burkholderiales</taxon>
        <taxon>Alcaligenaceae</taxon>
        <taxon>Allopusillimonas</taxon>
    </lineage>
</organism>
<dbReference type="AlphaFoldDB" id="A0A853FDH6"/>
<evidence type="ECO:0000313" key="4">
    <source>
        <dbReference type="Proteomes" id="UP000580517"/>
    </source>
</evidence>
<dbReference type="InterPro" id="IPR039374">
    <property type="entry name" value="SIP_fam"/>
</dbReference>